<dbReference type="HOGENOM" id="CLU_2857479_0_0_6"/>
<protein>
    <submittedName>
        <fullName evidence="1">Uncharacterized protein</fullName>
    </submittedName>
</protein>
<gene>
    <name evidence="1" type="ORF">F892_03118</name>
</gene>
<dbReference type="RefSeq" id="WP_005259523.1">
    <property type="nucleotide sequence ID" value="NZ_BMDR01000002.1"/>
</dbReference>
<dbReference type="AlphaFoldDB" id="N9Q142"/>
<comment type="caution">
    <text evidence="1">The sequence shown here is derived from an EMBL/GenBank/DDBJ whole genome shotgun (WGS) entry which is preliminary data.</text>
</comment>
<dbReference type="GeneID" id="303682640"/>
<name>N9Q142_9GAMM</name>
<keyword evidence="2" id="KW-1185">Reference proteome</keyword>
<dbReference type="EMBL" id="APRW01000014">
    <property type="protein sequence ID" value="ENX20195.1"/>
    <property type="molecule type" value="Genomic_DNA"/>
</dbReference>
<proteinExistence type="predicted"/>
<reference evidence="1 2" key="1">
    <citation type="submission" date="2013-02" db="EMBL/GenBank/DDBJ databases">
        <title>The Genome Sequence of Acinetobacter sp. NIPH 2168.</title>
        <authorList>
            <consortium name="The Broad Institute Genome Sequencing Platform"/>
            <consortium name="The Broad Institute Genome Sequencing Center for Infectious Disease"/>
            <person name="Cerqueira G."/>
            <person name="Feldgarden M."/>
            <person name="Courvalin P."/>
            <person name="Perichon B."/>
            <person name="Grillot-Courvalin C."/>
            <person name="Clermont D."/>
            <person name="Rocha E."/>
            <person name="Yoon E.-J."/>
            <person name="Nemec A."/>
            <person name="Walker B."/>
            <person name="Young S.K."/>
            <person name="Zeng Q."/>
            <person name="Gargeya S."/>
            <person name="Fitzgerald M."/>
            <person name="Haas B."/>
            <person name="Abouelleil A."/>
            <person name="Alvarado L."/>
            <person name="Arachchi H.M."/>
            <person name="Berlin A.M."/>
            <person name="Chapman S.B."/>
            <person name="Dewar J."/>
            <person name="Goldberg J."/>
            <person name="Griggs A."/>
            <person name="Gujja S."/>
            <person name="Hansen M."/>
            <person name="Howarth C."/>
            <person name="Imamovic A."/>
            <person name="Larimer J."/>
            <person name="McCowan C."/>
            <person name="Murphy C."/>
            <person name="Neiman D."/>
            <person name="Pearson M."/>
            <person name="Priest M."/>
            <person name="Roberts A."/>
            <person name="Saif S."/>
            <person name="Shea T."/>
            <person name="Sisk P."/>
            <person name="Sykes S."/>
            <person name="Wortman J."/>
            <person name="Nusbaum C."/>
            <person name="Birren B."/>
        </authorList>
    </citation>
    <scope>NUCLEOTIDE SEQUENCE [LARGE SCALE GENOMIC DNA]</scope>
    <source>
        <strain evidence="1 2">NIPH 2168</strain>
    </source>
</reference>
<accession>N9Q142</accession>
<dbReference type="PATRIC" id="fig|1217706.3.peg.3034"/>
<organism evidence="1 2">
    <name type="scientific">Acinetobacter vivianii</name>
    <dbReference type="NCBI Taxonomy" id="1776742"/>
    <lineage>
        <taxon>Bacteria</taxon>
        <taxon>Pseudomonadati</taxon>
        <taxon>Pseudomonadota</taxon>
        <taxon>Gammaproteobacteria</taxon>
        <taxon>Moraxellales</taxon>
        <taxon>Moraxellaceae</taxon>
        <taxon>Acinetobacter</taxon>
    </lineage>
</organism>
<evidence type="ECO:0000313" key="1">
    <source>
        <dbReference type="EMBL" id="ENX20195.1"/>
    </source>
</evidence>
<dbReference type="Proteomes" id="UP000013173">
    <property type="component" value="Unassembled WGS sequence"/>
</dbReference>
<evidence type="ECO:0000313" key="2">
    <source>
        <dbReference type="Proteomes" id="UP000013173"/>
    </source>
</evidence>
<sequence length="64" mass="7357">MDILTAQKMPMLHALAFLSERMNLQNMLNSGRQDNTREDPSAEYEAFQKHYSSEARLPKEGGEE</sequence>